<dbReference type="GO" id="GO:0006606">
    <property type="term" value="P:protein import into nucleus"/>
    <property type="evidence" value="ECO:0007669"/>
    <property type="project" value="InterPro"/>
</dbReference>
<evidence type="ECO:0000313" key="7">
    <source>
        <dbReference type="EMBL" id="PLW46786.1"/>
    </source>
</evidence>
<accession>A0A2N5VA54</accession>
<dbReference type="AlphaFoldDB" id="A0A2N5VA54"/>
<dbReference type="Proteomes" id="UP000235392">
    <property type="component" value="Unassembled WGS sequence"/>
</dbReference>
<reference evidence="7 8" key="1">
    <citation type="submission" date="2017-11" db="EMBL/GenBank/DDBJ databases">
        <title>De novo assembly and phasing of dikaryotic genomes from two isolates of Puccinia coronata f. sp. avenae, the causal agent of oat crown rust.</title>
        <authorList>
            <person name="Miller M.E."/>
            <person name="Zhang Y."/>
            <person name="Omidvar V."/>
            <person name="Sperschneider J."/>
            <person name="Schwessinger B."/>
            <person name="Raley C."/>
            <person name="Palmer J.M."/>
            <person name="Garnica D."/>
            <person name="Upadhyaya N."/>
            <person name="Rathjen J."/>
            <person name="Taylor J.M."/>
            <person name="Park R.F."/>
            <person name="Dodds P.N."/>
            <person name="Hirsch C.D."/>
            <person name="Kianian S.F."/>
            <person name="Figueroa M."/>
        </authorList>
    </citation>
    <scope>NUCLEOTIDE SEQUENCE [LARGE SCALE GENOMIC DNA]</scope>
    <source>
        <strain evidence="7">12SD80</strain>
    </source>
</reference>
<keyword evidence="3" id="KW-0963">Cytoplasm</keyword>
<dbReference type="InterPro" id="IPR040122">
    <property type="entry name" value="Importin_beta"/>
</dbReference>
<dbReference type="GO" id="GO:0005737">
    <property type="term" value="C:cytoplasm"/>
    <property type="evidence" value="ECO:0007669"/>
    <property type="project" value="UniProtKB-SubCell"/>
</dbReference>
<evidence type="ECO:0000256" key="2">
    <source>
        <dbReference type="ARBA" id="ARBA00022448"/>
    </source>
</evidence>
<dbReference type="InterPro" id="IPR021133">
    <property type="entry name" value="HEAT_type_2"/>
</dbReference>
<gene>
    <name evidence="7" type="ORF">PCASD_05978</name>
</gene>
<keyword evidence="4" id="KW-0677">Repeat</keyword>
<dbReference type="PROSITE" id="PS50077">
    <property type="entry name" value="HEAT_REPEAT"/>
    <property type="match status" value="1"/>
</dbReference>
<dbReference type="EMBL" id="PGCI01000036">
    <property type="protein sequence ID" value="PLW46786.1"/>
    <property type="molecule type" value="Genomic_DNA"/>
</dbReference>
<dbReference type="Pfam" id="PF13513">
    <property type="entry name" value="HEAT_EZ"/>
    <property type="match status" value="1"/>
</dbReference>
<sequence>MALGVTVEGCSMFIQPHIDQLWPFIDSGLEDSDLRVRRAACTSLSCVCKMLVDECASRHQILVPRVFALLKDPACQRNAMTALEGLLEVLDNQTIGPYLHPLMERLVPMIDSAPPKLKGTVVRAIGSAAYAAKGAFEPYFDVCMQRITPFLSLRAEGKEQELRGVAQDTVGTLASAVGKEKFRPFLEGCLTIAFEAIDLNSSSLPSDDLNQCNISIGWKITDSKLNR</sequence>
<evidence type="ECO:0000256" key="6">
    <source>
        <dbReference type="PROSITE-ProRule" id="PRU00103"/>
    </source>
</evidence>
<keyword evidence="5" id="KW-0653">Protein transport</keyword>
<evidence type="ECO:0000256" key="3">
    <source>
        <dbReference type="ARBA" id="ARBA00022490"/>
    </source>
</evidence>
<evidence type="ECO:0000256" key="1">
    <source>
        <dbReference type="ARBA" id="ARBA00004496"/>
    </source>
</evidence>
<dbReference type="PANTHER" id="PTHR10527">
    <property type="entry name" value="IMPORTIN BETA"/>
    <property type="match status" value="1"/>
</dbReference>
<keyword evidence="2" id="KW-0813">Transport</keyword>
<proteinExistence type="predicted"/>
<dbReference type="Gene3D" id="1.25.10.10">
    <property type="entry name" value="Leucine-rich Repeat Variant"/>
    <property type="match status" value="1"/>
</dbReference>
<evidence type="ECO:0000256" key="5">
    <source>
        <dbReference type="ARBA" id="ARBA00022927"/>
    </source>
</evidence>
<protein>
    <recommendedName>
        <fullName evidence="9">TOG domain-containing protein</fullName>
    </recommendedName>
</protein>
<comment type="subcellular location">
    <subcellularLocation>
        <location evidence="1">Cytoplasm</location>
    </subcellularLocation>
</comment>
<dbReference type="InterPro" id="IPR016024">
    <property type="entry name" value="ARM-type_fold"/>
</dbReference>
<evidence type="ECO:0000313" key="8">
    <source>
        <dbReference type="Proteomes" id="UP000235392"/>
    </source>
</evidence>
<comment type="caution">
    <text evidence="7">The sequence shown here is derived from an EMBL/GenBank/DDBJ whole genome shotgun (WGS) entry which is preliminary data.</text>
</comment>
<dbReference type="SUPFAM" id="SSF48371">
    <property type="entry name" value="ARM repeat"/>
    <property type="match status" value="1"/>
</dbReference>
<name>A0A2N5VA54_9BASI</name>
<dbReference type="InterPro" id="IPR011989">
    <property type="entry name" value="ARM-like"/>
</dbReference>
<feature type="repeat" description="HEAT" evidence="6">
    <location>
        <begin position="21"/>
        <end position="59"/>
    </location>
</feature>
<evidence type="ECO:0008006" key="9">
    <source>
        <dbReference type="Google" id="ProtNLM"/>
    </source>
</evidence>
<evidence type="ECO:0000256" key="4">
    <source>
        <dbReference type="ARBA" id="ARBA00022737"/>
    </source>
</evidence>
<organism evidence="7 8">
    <name type="scientific">Puccinia coronata f. sp. avenae</name>
    <dbReference type="NCBI Taxonomy" id="200324"/>
    <lineage>
        <taxon>Eukaryota</taxon>
        <taxon>Fungi</taxon>
        <taxon>Dikarya</taxon>
        <taxon>Basidiomycota</taxon>
        <taxon>Pucciniomycotina</taxon>
        <taxon>Pucciniomycetes</taxon>
        <taxon>Pucciniales</taxon>
        <taxon>Pucciniaceae</taxon>
        <taxon>Puccinia</taxon>
    </lineage>
</organism>